<dbReference type="Proteomes" id="UP001501734">
    <property type="component" value="Unassembled WGS sequence"/>
</dbReference>
<dbReference type="PROSITE" id="PS51257">
    <property type="entry name" value="PROKAR_LIPOPROTEIN"/>
    <property type="match status" value="1"/>
</dbReference>
<evidence type="ECO:0000256" key="1">
    <source>
        <dbReference type="SAM" id="SignalP"/>
    </source>
</evidence>
<proteinExistence type="predicted"/>
<sequence length="139" mass="15545">MRKSLFLLLLVLMILSLTACYRSEATAPTENTMVVSLMNNAKFAIDQFEIQTIYTGGGMMYADGTNIRKGDIMSMVFTDKEDFDLKGSEAFSFYAVREDGRRISLGHQTLELTPNHGYLFEVRGNTADDAHLVAVESDQ</sequence>
<accession>A0ABP7W2P8</accession>
<organism evidence="2 3">
    <name type="scientific">Amphibacillus indicireducens</name>
    <dbReference type="NCBI Taxonomy" id="1076330"/>
    <lineage>
        <taxon>Bacteria</taxon>
        <taxon>Bacillati</taxon>
        <taxon>Bacillota</taxon>
        <taxon>Bacilli</taxon>
        <taxon>Bacillales</taxon>
        <taxon>Bacillaceae</taxon>
        <taxon>Amphibacillus</taxon>
    </lineage>
</organism>
<protein>
    <recommendedName>
        <fullName evidence="4">Lipoprotein</fullName>
    </recommendedName>
</protein>
<dbReference type="EMBL" id="BAABDL010000141">
    <property type="protein sequence ID" value="GAA4079663.1"/>
    <property type="molecule type" value="Genomic_DNA"/>
</dbReference>
<keyword evidence="3" id="KW-1185">Reference proteome</keyword>
<dbReference type="RefSeq" id="WP_344913774.1">
    <property type="nucleotide sequence ID" value="NZ_BAABDL010000141.1"/>
</dbReference>
<feature type="chain" id="PRO_5045471231" description="Lipoprotein" evidence="1">
    <location>
        <begin position="20"/>
        <end position="139"/>
    </location>
</feature>
<evidence type="ECO:0008006" key="4">
    <source>
        <dbReference type="Google" id="ProtNLM"/>
    </source>
</evidence>
<keyword evidence="1" id="KW-0732">Signal</keyword>
<comment type="caution">
    <text evidence="2">The sequence shown here is derived from an EMBL/GenBank/DDBJ whole genome shotgun (WGS) entry which is preliminary data.</text>
</comment>
<name>A0ABP7W2P8_9BACI</name>
<feature type="signal peptide" evidence="1">
    <location>
        <begin position="1"/>
        <end position="19"/>
    </location>
</feature>
<gene>
    <name evidence="2" type="ORF">GCM10022410_24730</name>
</gene>
<evidence type="ECO:0000313" key="3">
    <source>
        <dbReference type="Proteomes" id="UP001501734"/>
    </source>
</evidence>
<reference evidence="3" key="1">
    <citation type="journal article" date="2019" name="Int. J. Syst. Evol. Microbiol.">
        <title>The Global Catalogue of Microorganisms (GCM) 10K type strain sequencing project: providing services to taxonomists for standard genome sequencing and annotation.</title>
        <authorList>
            <consortium name="The Broad Institute Genomics Platform"/>
            <consortium name="The Broad Institute Genome Sequencing Center for Infectious Disease"/>
            <person name="Wu L."/>
            <person name="Ma J."/>
        </authorList>
    </citation>
    <scope>NUCLEOTIDE SEQUENCE [LARGE SCALE GENOMIC DNA]</scope>
    <source>
        <strain evidence="3">JCM 17250</strain>
    </source>
</reference>
<evidence type="ECO:0000313" key="2">
    <source>
        <dbReference type="EMBL" id="GAA4079663.1"/>
    </source>
</evidence>